<dbReference type="EMBL" id="GBXM01069124">
    <property type="protein sequence ID" value="JAH39453.1"/>
    <property type="molecule type" value="Transcribed_RNA"/>
</dbReference>
<name>A0A0E9SG28_ANGAN</name>
<evidence type="ECO:0000313" key="1">
    <source>
        <dbReference type="EMBL" id="JAH39453.1"/>
    </source>
</evidence>
<accession>A0A0E9SG28</accession>
<dbReference type="AlphaFoldDB" id="A0A0E9SG28"/>
<proteinExistence type="predicted"/>
<sequence>MSKMKYKYQAFTLHCIYYRKYSSYISFM</sequence>
<reference evidence="1" key="1">
    <citation type="submission" date="2014-11" db="EMBL/GenBank/DDBJ databases">
        <authorList>
            <person name="Amaro Gonzalez C."/>
        </authorList>
    </citation>
    <scope>NUCLEOTIDE SEQUENCE</scope>
</reference>
<protein>
    <submittedName>
        <fullName evidence="1">Uncharacterized protein</fullName>
    </submittedName>
</protein>
<reference evidence="1" key="2">
    <citation type="journal article" date="2015" name="Fish Shellfish Immunol.">
        <title>Early steps in the European eel (Anguilla anguilla)-Vibrio vulnificus interaction in the gills: Role of the RtxA13 toxin.</title>
        <authorList>
            <person name="Callol A."/>
            <person name="Pajuelo D."/>
            <person name="Ebbesson L."/>
            <person name="Teles M."/>
            <person name="MacKenzie S."/>
            <person name="Amaro C."/>
        </authorList>
    </citation>
    <scope>NUCLEOTIDE SEQUENCE</scope>
</reference>
<organism evidence="1">
    <name type="scientific">Anguilla anguilla</name>
    <name type="common">European freshwater eel</name>
    <name type="synonym">Muraena anguilla</name>
    <dbReference type="NCBI Taxonomy" id="7936"/>
    <lineage>
        <taxon>Eukaryota</taxon>
        <taxon>Metazoa</taxon>
        <taxon>Chordata</taxon>
        <taxon>Craniata</taxon>
        <taxon>Vertebrata</taxon>
        <taxon>Euteleostomi</taxon>
        <taxon>Actinopterygii</taxon>
        <taxon>Neopterygii</taxon>
        <taxon>Teleostei</taxon>
        <taxon>Anguilliformes</taxon>
        <taxon>Anguillidae</taxon>
        <taxon>Anguilla</taxon>
    </lineage>
</organism>